<dbReference type="InterPro" id="IPR007592">
    <property type="entry name" value="GEBP"/>
</dbReference>
<feature type="compositionally biased region" description="Acidic residues" evidence="2">
    <location>
        <begin position="40"/>
        <end position="65"/>
    </location>
</feature>
<dbReference type="Gramene" id="KGN43550">
    <property type="protein sequence ID" value="KGN43550"/>
    <property type="gene ID" value="Csa_7G044900"/>
</dbReference>
<dbReference type="Pfam" id="PF04504">
    <property type="entry name" value="GeBP-like_DBD"/>
    <property type="match status" value="1"/>
</dbReference>
<dbReference type="OMA" id="SMKSSED"/>
<accession>A0A0A0K1N4</accession>
<dbReference type="OrthoDB" id="661680at2759"/>
<dbReference type="PANTHER" id="PTHR31662">
    <property type="entry name" value="BNAANNG10740D PROTEIN-RELATED"/>
    <property type="match status" value="1"/>
</dbReference>
<evidence type="ECO:0000256" key="2">
    <source>
        <dbReference type="SAM" id="MobiDB-lite"/>
    </source>
</evidence>
<dbReference type="AlphaFoldDB" id="A0A0A0K1N4"/>
<feature type="region of interest" description="Disordered" evidence="2">
    <location>
        <begin position="1"/>
        <end position="162"/>
    </location>
</feature>
<dbReference type="EMBL" id="CM002928">
    <property type="protein sequence ID" value="KGN43550.1"/>
    <property type="molecule type" value="Genomic_DNA"/>
</dbReference>
<organism evidence="4 5">
    <name type="scientific">Cucumis sativus</name>
    <name type="common">Cucumber</name>
    <dbReference type="NCBI Taxonomy" id="3659"/>
    <lineage>
        <taxon>Eukaryota</taxon>
        <taxon>Viridiplantae</taxon>
        <taxon>Streptophyta</taxon>
        <taxon>Embryophyta</taxon>
        <taxon>Tracheophyta</taxon>
        <taxon>Spermatophyta</taxon>
        <taxon>Magnoliopsida</taxon>
        <taxon>eudicotyledons</taxon>
        <taxon>Gunneridae</taxon>
        <taxon>Pentapetalae</taxon>
        <taxon>rosids</taxon>
        <taxon>fabids</taxon>
        <taxon>Cucurbitales</taxon>
        <taxon>Cucurbitaceae</taxon>
        <taxon>Benincaseae</taxon>
        <taxon>Cucumis</taxon>
    </lineage>
</organism>
<keyword evidence="5" id="KW-1185">Reference proteome</keyword>
<dbReference type="GO" id="GO:0005634">
    <property type="term" value="C:nucleus"/>
    <property type="evidence" value="ECO:0000318"/>
    <property type="project" value="GO_Central"/>
</dbReference>
<reference evidence="4 5" key="3">
    <citation type="journal article" date="2010" name="BMC Genomics">
        <title>Transcriptome sequencing and comparative analysis of cucumber flowers with different sex types.</title>
        <authorList>
            <person name="Guo S."/>
            <person name="Zheng Y."/>
            <person name="Joung J.G."/>
            <person name="Liu S."/>
            <person name="Zhang Z."/>
            <person name="Crasta O.R."/>
            <person name="Sobral B.W."/>
            <person name="Xu Y."/>
            <person name="Huang S."/>
            <person name="Fei Z."/>
        </authorList>
    </citation>
    <scope>NUCLEOTIDE SEQUENCE [LARGE SCALE GENOMIC DNA]</scope>
    <source>
        <strain evidence="5">cv. 9930</strain>
    </source>
</reference>
<feature type="compositionally biased region" description="Basic and acidic residues" evidence="2">
    <location>
        <begin position="66"/>
        <end position="89"/>
    </location>
</feature>
<reference evidence="4 5" key="2">
    <citation type="journal article" date="2009" name="PLoS ONE">
        <title>An integrated genetic and cytogenetic map of the cucumber genome.</title>
        <authorList>
            <person name="Ren Y."/>
            <person name="Zhang Z."/>
            <person name="Liu J."/>
            <person name="Staub J.E."/>
            <person name="Han Y."/>
            <person name="Cheng Z."/>
            <person name="Li X."/>
            <person name="Lu J."/>
            <person name="Miao H."/>
            <person name="Kang H."/>
            <person name="Xie B."/>
            <person name="Gu X."/>
            <person name="Wang X."/>
            <person name="Du Y."/>
            <person name="Jin W."/>
            <person name="Huang S."/>
        </authorList>
    </citation>
    <scope>NUCLEOTIDE SEQUENCE [LARGE SCALE GENOMIC DNA]</scope>
    <source>
        <strain evidence="5">cv. 9930</strain>
    </source>
</reference>
<evidence type="ECO:0000313" key="5">
    <source>
        <dbReference type="Proteomes" id="UP000029981"/>
    </source>
</evidence>
<reference evidence="4 5" key="1">
    <citation type="journal article" date="2009" name="Nat. Genet.">
        <title>The genome of the cucumber, Cucumis sativus L.</title>
        <authorList>
            <person name="Huang S."/>
            <person name="Li R."/>
            <person name="Zhang Z."/>
            <person name="Li L."/>
            <person name="Gu X."/>
            <person name="Fan W."/>
            <person name="Lucas W.J."/>
            <person name="Wang X."/>
            <person name="Xie B."/>
            <person name="Ni P."/>
            <person name="Ren Y."/>
            <person name="Zhu H."/>
            <person name="Li J."/>
            <person name="Lin K."/>
            <person name="Jin W."/>
            <person name="Fei Z."/>
            <person name="Li G."/>
            <person name="Staub J."/>
            <person name="Kilian A."/>
            <person name="van der Vossen E.A."/>
            <person name="Wu Y."/>
            <person name="Guo J."/>
            <person name="He J."/>
            <person name="Jia Z."/>
            <person name="Ren Y."/>
            <person name="Tian G."/>
            <person name="Lu Y."/>
            <person name="Ruan J."/>
            <person name="Qian W."/>
            <person name="Wang M."/>
            <person name="Huang Q."/>
            <person name="Li B."/>
            <person name="Xuan Z."/>
            <person name="Cao J."/>
            <person name="Asan"/>
            <person name="Wu Z."/>
            <person name="Zhang J."/>
            <person name="Cai Q."/>
            <person name="Bai Y."/>
            <person name="Zhao B."/>
            <person name="Han Y."/>
            <person name="Li Y."/>
            <person name="Li X."/>
            <person name="Wang S."/>
            <person name="Shi Q."/>
            <person name="Liu S."/>
            <person name="Cho W.K."/>
            <person name="Kim J.Y."/>
            <person name="Xu Y."/>
            <person name="Heller-Uszynska K."/>
            <person name="Miao H."/>
            <person name="Cheng Z."/>
            <person name="Zhang S."/>
            <person name="Wu J."/>
            <person name="Yang Y."/>
            <person name="Kang H."/>
            <person name="Li M."/>
            <person name="Liang H."/>
            <person name="Ren X."/>
            <person name="Shi Z."/>
            <person name="Wen M."/>
            <person name="Jian M."/>
            <person name="Yang H."/>
            <person name="Zhang G."/>
            <person name="Yang Z."/>
            <person name="Chen R."/>
            <person name="Liu S."/>
            <person name="Li J."/>
            <person name="Ma L."/>
            <person name="Liu H."/>
            <person name="Zhou Y."/>
            <person name="Zhao J."/>
            <person name="Fang X."/>
            <person name="Li G."/>
            <person name="Fang L."/>
            <person name="Li Y."/>
            <person name="Liu D."/>
            <person name="Zheng H."/>
            <person name="Zhang Y."/>
            <person name="Qin N."/>
            <person name="Li Z."/>
            <person name="Yang G."/>
            <person name="Yang S."/>
            <person name="Bolund L."/>
            <person name="Kristiansen K."/>
            <person name="Zheng H."/>
            <person name="Li S."/>
            <person name="Zhang X."/>
            <person name="Yang H."/>
            <person name="Wang J."/>
            <person name="Sun R."/>
            <person name="Zhang B."/>
            <person name="Jiang S."/>
            <person name="Wang J."/>
            <person name="Du Y."/>
            <person name="Li S."/>
        </authorList>
    </citation>
    <scope>NUCLEOTIDE SEQUENCE [LARGE SCALE GENOMIC DNA]</scope>
    <source>
        <strain evidence="5">cv. 9930</strain>
    </source>
</reference>
<comment type="similarity">
    <text evidence="1">Belongs to the GeBP family.</text>
</comment>
<dbReference type="KEGG" id="csv:101221546"/>
<evidence type="ECO:0000313" key="4">
    <source>
        <dbReference type="EMBL" id="KGN43550.1"/>
    </source>
</evidence>
<dbReference type="eggNOG" id="ENOG502RQE9">
    <property type="taxonomic scope" value="Eukaryota"/>
</dbReference>
<dbReference type="GO" id="GO:0006355">
    <property type="term" value="P:regulation of DNA-templated transcription"/>
    <property type="evidence" value="ECO:0007669"/>
    <property type="project" value="InterPro"/>
</dbReference>
<name>A0A0A0K1N4_CUCSA</name>
<gene>
    <name evidence="4" type="ORF">Csa_7G044900</name>
</gene>
<sequence length="410" mass="47278">MAPKRLVEDLPSAHAFSDAEEESDYETHEDPEIDNLMNNSEDENEEHNQEEEEDDDEEEEQEQEEEHEHEQEIRSPIISKHENSLEKDSGFVSDSDSEKTQSSPSASAFTIKPILRKLAIDSSKPKKSSHKSSIDCATTANPVCSGSKRPIENHFQGNDPNKRIKRIMNGEDIEEVKKVSGSGINRLWSEDDEISILQGMIDFELAKGSDPYTDMNQFLDFIKENLSVDVSKNQLIDKVRRLKKKYKNNSEKGRNGDDPVFLKQHEHKSFVLSKKIWGNEAKKKPRKQSVKASNSVSISSPRVDVEARKLKEIVNNNNVESKILPEEFLSEYPWLKASFLMENDKFRSEVVLRFVRERMPLIGSEKAKELDDKWRKLGESEMELYMKKVDLVREQCKLIMDSMRKAKRST</sequence>
<proteinExistence type="inferred from homology"/>
<dbReference type="PANTHER" id="PTHR31662:SF33">
    <property type="entry name" value="DNA-BINDING STOREKEEPER PROTEIN TRANSCRIPTIONAL REGULATOR-LIKE PROTEIN"/>
    <property type="match status" value="1"/>
</dbReference>
<reference evidence="4 5" key="4">
    <citation type="journal article" date="2011" name="BMC Genomics">
        <title>RNA-Seq improves annotation of protein-coding genes in the cucumber genome.</title>
        <authorList>
            <person name="Li Z."/>
            <person name="Zhang Z."/>
            <person name="Yan P."/>
            <person name="Huang S."/>
            <person name="Fei Z."/>
            <person name="Lin K."/>
        </authorList>
    </citation>
    <scope>NUCLEOTIDE SEQUENCE [LARGE SCALE GENOMIC DNA]</scope>
    <source>
        <strain evidence="5">cv. 9930</strain>
    </source>
</reference>
<dbReference type="InterPro" id="IPR053932">
    <property type="entry name" value="GeBP-like_DBD"/>
</dbReference>
<feature type="compositionally biased region" description="Polar residues" evidence="2">
    <location>
        <begin position="135"/>
        <end position="144"/>
    </location>
</feature>
<dbReference type="STRING" id="3659.A0A0A0K1N4"/>
<protein>
    <recommendedName>
        <fullName evidence="3">Glabrous enhancer-binding protein-like DBD domain-containing protein</fullName>
    </recommendedName>
</protein>
<evidence type="ECO:0000256" key="1">
    <source>
        <dbReference type="ARBA" id="ARBA00010820"/>
    </source>
</evidence>
<evidence type="ECO:0000259" key="3">
    <source>
        <dbReference type="Pfam" id="PF04504"/>
    </source>
</evidence>
<feature type="domain" description="Glabrous enhancer-binding protein-like DBD" evidence="3">
    <location>
        <begin position="185"/>
        <end position="278"/>
    </location>
</feature>
<dbReference type="Proteomes" id="UP000029981">
    <property type="component" value="Chromosome 7"/>
</dbReference>